<gene>
    <name evidence="2" type="ORF">AMAG_19271</name>
</gene>
<evidence type="ECO:0000313" key="2">
    <source>
        <dbReference type="EMBL" id="KNE64756.1"/>
    </source>
</evidence>
<dbReference type="OrthoDB" id="429671at2759"/>
<dbReference type="SUPFAM" id="SSF54001">
    <property type="entry name" value="Cysteine proteinases"/>
    <property type="match status" value="1"/>
</dbReference>
<dbReference type="VEuPathDB" id="FungiDB:AMAG_19271"/>
<dbReference type="EMBL" id="GG745345">
    <property type="protein sequence ID" value="KNE64756.1"/>
    <property type="molecule type" value="Genomic_DNA"/>
</dbReference>
<evidence type="ECO:0000259" key="1">
    <source>
        <dbReference type="PROSITE" id="PS50235"/>
    </source>
</evidence>
<dbReference type="InterPro" id="IPR050185">
    <property type="entry name" value="Ub_carboxyl-term_hydrolase"/>
</dbReference>
<dbReference type="eggNOG" id="KOG1871">
    <property type="taxonomic scope" value="Eukaryota"/>
</dbReference>
<proteinExistence type="predicted"/>
<evidence type="ECO:0000313" key="3">
    <source>
        <dbReference type="Proteomes" id="UP000054350"/>
    </source>
</evidence>
<reference evidence="2 3" key="1">
    <citation type="submission" date="2009-11" db="EMBL/GenBank/DDBJ databases">
        <title>Annotation of Allomyces macrogynus ATCC 38327.</title>
        <authorList>
            <consortium name="The Broad Institute Genome Sequencing Platform"/>
            <person name="Russ C."/>
            <person name="Cuomo C."/>
            <person name="Burger G."/>
            <person name="Gray M.W."/>
            <person name="Holland P.W.H."/>
            <person name="King N."/>
            <person name="Lang F.B.F."/>
            <person name="Roger A.J."/>
            <person name="Ruiz-Trillo I."/>
            <person name="Young S.K."/>
            <person name="Zeng Q."/>
            <person name="Gargeya S."/>
            <person name="Fitzgerald M."/>
            <person name="Haas B."/>
            <person name="Abouelleil A."/>
            <person name="Alvarado L."/>
            <person name="Arachchi H.M."/>
            <person name="Berlin A."/>
            <person name="Chapman S.B."/>
            <person name="Gearin G."/>
            <person name="Goldberg J."/>
            <person name="Griggs A."/>
            <person name="Gujja S."/>
            <person name="Hansen M."/>
            <person name="Heiman D."/>
            <person name="Howarth C."/>
            <person name="Larimer J."/>
            <person name="Lui A."/>
            <person name="MacDonald P.J.P."/>
            <person name="McCowen C."/>
            <person name="Montmayeur A."/>
            <person name="Murphy C."/>
            <person name="Neiman D."/>
            <person name="Pearson M."/>
            <person name="Priest M."/>
            <person name="Roberts A."/>
            <person name="Saif S."/>
            <person name="Shea T."/>
            <person name="Sisk P."/>
            <person name="Stolte C."/>
            <person name="Sykes S."/>
            <person name="Wortman J."/>
            <person name="Nusbaum C."/>
            <person name="Birren B."/>
        </authorList>
    </citation>
    <scope>NUCLEOTIDE SEQUENCE [LARGE SCALE GENOMIC DNA]</scope>
    <source>
        <strain evidence="2 3">ATCC 38327</strain>
    </source>
</reference>
<dbReference type="PROSITE" id="PS00972">
    <property type="entry name" value="USP_1"/>
    <property type="match status" value="1"/>
</dbReference>
<accession>A0A0L0SQG8</accession>
<sequence>MGTLAQQYREEPVTRAVPIAPRGLLNNGNMCFLNVILQPLIHCPPFFALVQTVAHRVAHSMRDNTQLIEAFVAFFREYAGSALGGGQGKPAPSVAGVAWGARPSVASAATPDPTPAMAVASASMVNGVDPEALQPEVIYDVVRTQRKMSLVKGRQEDAEEFLGFLLDGLHSEFVAAAKSAMEAVTARASPDPNEGEWLEVGHGKHKTSVTRAVTVHDSPITRLFGHWQGR</sequence>
<dbReference type="GO" id="GO:0004843">
    <property type="term" value="F:cysteine-type deubiquitinase activity"/>
    <property type="evidence" value="ECO:0007669"/>
    <property type="project" value="InterPro"/>
</dbReference>
<dbReference type="Pfam" id="PF00443">
    <property type="entry name" value="UCH"/>
    <property type="match status" value="1"/>
</dbReference>
<reference evidence="3" key="2">
    <citation type="submission" date="2009-11" db="EMBL/GenBank/DDBJ databases">
        <title>The Genome Sequence of Allomyces macrogynus strain ATCC 38327.</title>
        <authorList>
            <consortium name="The Broad Institute Genome Sequencing Platform"/>
            <person name="Russ C."/>
            <person name="Cuomo C."/>
            <person name="Shea T."/>
            <person name="Young S.K."/>
            <person name="Zeng Q."/>
            <person name="Koehrsen M."/>
            <person name="Haas B."/>
            <person name="Borodovsky M."/>
            <person name="Guigo R."/>
            <person name="Alvarado L."/>
            <person name="Berlin A."/>
            <person name="Borenstein D."/>
            <person name="Chen Z."/>
            <person name="Engels R."/>
            <person name="Freedman E."/>
            <person name="Gellesch M."/>
            <person name="Goldberg J."/>
            <person name="Griggs A."/>
            <person name="Gujja S."/>
            <person name="Heiman D."/>
            <person name="Hepburn T."/>
            <person name="Howarth C."/>
            <person name="Jen D."/>
            <person name="Larson L."/>
            <person name="Lewis B."/>
            <person name="Mehta T."/>
            <person name="Park D."/>
            <person name="Pearson M."/>
            <person name="Roberts A."/>
            <person name="Saif S."/>
            <person name="Shenoy N."/>
            <person name="Sisk P."/>
            <person name="Stolte C."/>
            <person name="Sykes S."/>
            <person name="Walk T."/>
            <person name="White J."/>
            <person name="Yandava C."/>
            <person name="Burger G."/>
            <person name="Gray M.W."/>
            <person name="Holland P.W.H."/>
            <person name="King N."/>
            <person name="Lang F.B.F."/>
            <person name="Roger A.J."/>
            <person name="Ruiz-Trillo I."/>
            <person name="Lander E."/>
            <person name="Nusbaum C."/>
        </authorList>
    </citation>
    <scope>NUCLEOTIDE SEQUENCE [LARGE SCALE GENOMIC DNA]</scope>
    <source>
        <strain evidence="3">ATCC 38327</strain>
    </source>
</reference>
<keyword evidence="3" id="KW-1185">Reference proteome</keyword>
<dbReference type="InterPro" id="IPR018200">
    <property type="entry name" value="USP_CS"/>
</dbReference>
<name>A0A0L0SQG8_ALLM3</name>
<dbReference type="Gene3D" id="3.90.70.10">
    <property type="entry name" value="Cysteine proteinases"/>
    <property type="match status" value="1"/>
</dbReference>
<dbReference type="Proteomes" id="UP000054350">
    <property type="component" value="Unassembled WGS sequence"/>
</dbReference>
<organism evidence="2 3">
    <name type="scientific">Allomyces macrogynus (strain ATCC 38327)</name>
    <name type="common">Allomyces javanicus var. macrogynus</name>
    <dbReference type="NCBI Taxonomy" id="578462"/>
    <lineage>
        <taxon>Eukaryota</taxon>
        <taxon>Fungi</taxon>
        <taxon>Fungi incertae sedis</taxon>
        <taxon>Blastocladiomycota</taxon>
        <taxon>Blastocladiomycetes</taxon>
        <taxon>Blastocladiales</taxon>
        <taxon>Blastocladiaceae</taxon>
        <taxon>Allomyces</taxon>
    </lineage>
</organism>
<dbReference type="AlphaFoldDB" id="A0A0L0SQG8"/>
<dbReference type="InterPro" id="IPR028889">
    <property type="entry name" value="USP"/>
</dbReference>
<dbReference type="PANTHER" id="PTHR21646:SF93">
    <property type="entry name" value="UBIQUITIN HYDROLASE B"/>
    <property type="match status" value="1"/>
</dbReference>
<dbReference type="STRING" id="578462.A0A0L0SQG8"/>
<dbReference type="GO" id="GO:0016579">
    <property type="term" value="P:protein deubiquitination"/>
    <property type="evidence" value="ECO:0007669"/>
    <property type="project" value="InterPro"/>
</dbReference>
<feature type="domain" description="USP" evidence="1">
    <location>
        <begin position="22"/>
        <end position="230"/>
    </location>
</feature>
<dbReference type="InterPro" id="IPR038765">
    <property type="entry name" value="Papain-like_cys_pep_sf"/>
</dbReference>
<dbReference type="InterPro" id="IPR001394">
    <property type="entry name" value="Peptidase_C19_UCH"/>
</dbReference>
<protein>
    <recommendedName>
        <fullName evidence="1">USP domain-containing protein</fullName>
    </recommendedName>
</protein>
<dbReference type="PROSITE" id="PS50235">
    <property type="entry name" value="USP_3"/>
    <property type="match status" value="1"/>
</dbReference>
<dbReference type="PANTHER" id="PTHR21646">
    <property type="entry name" value="UBIQUITIN CARBOXYL-TERMINAL HYDROLASE"/>
    <property type="match status" value="1"/>
</dbReference>